<name>A0A830EM25_9EURY</name>
<accession>A0A830EM25</accession>
<protein>
    <recommendedName>
        <fullName evidence="3">Ferrichrome-binding protein</fullName>
    </recommendedName>
</protein>
<sequence length="113" mass="12698">MLVFHFGVNYRDWNGEDALRRTVEGMRDSSLGQELTAVQEDRLYVGGSAYQGPIINLFQTEMLGKQLYPNEFGEWPGEITAGELPEIPEGEQLFDREELADILTRASEATGSQ</sequence>
<proteinExistence type="predicted"/>
<comment type="caution">
    <text evidence="1">The sequence shown here is derived from an EMBL/GenBank/DDBJ whole genome shotgun (WGS) entry which is preliminary data.</text>
</comment>
<reference evidence="1" key="1">
    <citation type="journal article" date="2014" name="Int. J. Syst. Evol. Microbiol.">
        <title>Complete genome sequence of Corynebacterium casei LMG S-19264T (=DSM 44701T), isolated from a smear-ripened cheese.</title>
        <authorList>
            <consortium name="US DOE Joint Genome Institute (JGI-PGF)"/>
            <person name="Walter F."/>
            <person name="Albersmeier A."/>
            <person name="Kalinowski J."/>
            <person name="Ruckert C."/>
        </authorList>
    </citation>
    <scope>NUCLEOTIDE SEQUENCE</scope>
    <source>
        <strain evidence="1">JCM 19018</strain>
    </source>
</reference>
<dbReference type="Proteomes" id="UP000614221">
    <property type="component" value="Unassembled WGS sequence"/>
</dbReference>
<evidence type="ECO:0000313" key="2">
    <source>
        <dbReference type="Proteomes" id="UP000614221"/>
    </source>
</evidence>
<evidence type="ECO:0000313" key="1">
    <source>
        <dbReference type="EMBL" id="GGK71620.1"/>
    </source>
</evidence>
<dbReference type="Gene3D" id="3.40.50.1980">
    <property type="entry name" value="Nitrogenase molybdenum iron protein domain"/>
    <property type="match status" value="1"/>
</dbReference>
<organism evidence="1 2">
    <name type="scientific">Haloarcula sebkhae</name>
    <dbReference type="NCBI Taxonomy" id="932660"/>
    <lineage>
        <taxon>Archaea</taxon>
        <taxon>Methanobacteriati</taxon>
        <taxon>Methanobacteriota</taxon>
        <taxon>Stenosarchaea group</taxon>
        <taxon>Halobacteria</taxon>
        <taxon>Halobacteriales</taxon>
        <taxon>Haloarculaceae</taxon>
        <taxon>Haloarcula</taxon>
    </lineage>
</organism>
<evidence type="ECO:0008006" key="3">
    <source>
        <dbReference type="Google" id="ProtNLM"/>
    </source>
</evidence>
<reference evidence="1" key="2">
    <citation type="submission" date="2020-09" db="EMBL/GenBank/DDBJ databases">
        <authorList>
            <person name="Sun Q."/>
            <person name="Ohkuma M."/>
        </authorList>
    </citation>
    <scope>NUCLEOTIDE SEQUENCE</scope>
    <source>
        <strain evidence="1">JCM 19018</strain>
    </source>
</reference>
<dbReference type="EMBL" id="BMPD01000004">
    <property type="protein sequence ID" value="GGK71620.1"/>
    <property type="molecule type" value="Genomic_DNA"/>
</dbReference>
<gene>
    <name evidence="1" type="ORF">GCM10009067_24940</name>
</gene>
<dbReference type="AlphaFoldDB" id="A0A830EM25"/>
<dbReference type="RefSeq" id="WP_229775296.1">
    <property type="nucleotide sequence ID" value="NZ_BMPD01000004.1"/>
</dbReference>